<protein>
    <submittedName>
        <fullName evidence="1">Uncharacterized protein</fullName>
    </submittedName>
</protein>
<reference evidence="1 2" key="1">
    <citation type="submission" date="2015-12" db="EMBL/GenBank/DDBJ databases">
        <authorList>
            <person name="Shamseldin A."/>
            <person name="Moawad H."/>
            <person name="Abd El-Rahim W.M."/>
            <person name="Sadowsky M.J."/>
        </authorList>
    </citation>
    <scope>NUCLEOTIDE SEQUENCE [LARGE SCALE GENOMIC DNA]</scope>
    <source>
        <strain evidence="1 2">ZGT118</strain>
    </source>
</reference>
<comment type="caution">
    <text evidence="1">The sequence shown here is derived from an EMBL/GenBank/DDBJ whole genome shotgun (WGS) entry which is preliminary data.</text>
</comment>
<accession>A0A101CZF3</accession>
<dbReference type="RefSeq" id="WP_068344473.1">
    <property type="nucleotide sequence ID" value="NZ_LQBQ01000001.1"/>
</dbReference>
<evidence type="ECO:0000313" key="2">
    <source>
        <dbReference type="Proteomes" id="UP000053791"/>
    </source>
</evidence>
<proteinExistence type="predicted"/>
<dbReference type="Proteomes" id="UP000053791">
    <property type="component" value="Unassembled WGS sequence"/>
</dbReference>
<dbReference type="AlphaFoldDB" id="A0A101CZF3"/>
<dbReference type="EMBL" id="LQBQ01000001">
    <property type="protein sequence ID" value="KUJ86049.1"/>
    <property type="molecule type" value="Genomic_DNA"/>
</dbReference>
<evidence type="ECO:0000313" key="1">
    <source>
        <dbReference type="EMBL" id="KUJ86049.1"/>
    </source>
</evidence>
<organism evidence="1 2">
    <name type="scientific">Ruegeria marisrubri</name>
    <dbReference type="NCBI Taxonomy" id="1685379"/>
    <lineage>
        <taxon>Bacteria</taxon>
        <taxon>Pseudomonadati</taxon>
        <taxon>Pseudomonadota</taxon>
        <taxon>Alphaproteobacteria</taxon>
        <taxon>Rhodobacterales</taxon>
        <taxon>Roseobacteraceae</taxon>
        <taxon>Ruegeria</taxon>
    </lineage>
</organism>
<keyword evidence="2" id="KW-1185">Reference proteome</keyword>
<dbReference type="STRING" id="1685379.AVO45_03535"/>
<gene>
    <name evidence="1" type="ORF">AVO45_03535</name>
</gene>
<name>A0A101CZF3_9RHOB</name>
<sequence>MTFAMPVEVNGRACFPVFAKHGRLSCATWWKSVLRPNFFKPFHGLLRPVSLPAVQIPGPHVVHNHVKMVGLQRADQ</sequence>